<protein>
    <submittedName>
        <fullName evidence="1">Uncharacterized protein</fullName>
    </submittedName>
</protein>
<accession>A0A0E9WU63</accession>
<dbReference type="EMBL" id="GBXM01014645">
    <property type="protein sequence ID" value="JAH93932.1"/>
    <property type="molecule type" value="Transcribed_RNA"/>
</dbReference>
<dbReference type="AlphaFoldDB" id="A0A0E9WU63"/>
<reference evidence="1" key="2">
    <citation type="journal article" date="2015" name="Fish Shellfish Immunol.">
        <title>Early steps in the European eel (Anguilla anguilla)-Vibrio vulnificus interaction in the gills: Role of the RtxA13 toxin.</title>
        <authorList>
            <person name="Callol A."/>
            <person name="Pajuelo D."/>
            <person name="Ebbesson L."/>
            <person name="Teles M."/>
            <person name="MacKenzie S."/>
            <person name="Amaro C."/>
        </authorList>
    </citation>
    <scope>NUCLEOTIDE SEQUENCE</scope>
</reference>
<evidence type="ECO:0000313" key="1">
    <source>
        <dbReference type="EMBL" id="JAH93932.1"/>
    </source>
</evidence>
<reference evidence="1" key="1">
    <citation type="submission" date="2014-11" db="EMBL/GenBank/DDBJ databases">
        <authorList>
            <person name="Amaro Gonzalez C."/>
        </authorList>
    </citation>
    <scope>NUCLEOTIDE SEQUENCE</scope>
</reference>
<proteinExistence type="predicted"/>
<sequence>MKIFFPGVASLPKFFPWVQQQLIQEVTNDPRRTSKDLQVSLASAMVSDHDSTIRKRVGKNWIHGRLASS</sequence>
<name>A0A0E9WU63_ANGAN</name>
<organism evidence="1">
    <name type="scientific">Anguilla anguilla</name>
    <name type="common">European freshwater eel</name>
    <name type="synonym">Muraena anguilla</name>
    <dbReference type="NCBI Taxonomy" id="7936"/>
    <lineage>
        <taxon>Eukaryota</taxon>
        <taxon>Metazoa</taxon>
        <taxon>Chordata</taxon>
        <taxon>Craniata</taxon>
        <taxon>Vertebrata</taxon>
        <taxon>Euteleostomi</taxon>
        <taxon>Actinopterygii</taxon>
        <taxon>Neopterygii</taxon>
        <taxon>Teleostei</taxon>
        <taxon>Anguilliformes</taxon>
        <taxon>Anguillidae</taxon>
        <taxon>Anguilla</taxon>
    </lineage>
</organism>